<dbReference type="Pfam" id="PF13401">
    <property type="entry name" value="AAA_22"/>
    <property type="match status" value="1"/>
</dbReference>
<dbReference type="PROSITE" id="PS50005">
    <property type="entry name" value="TPR"/>
    <property type="match status" value="1"/>
</dbReference>
<keyword evidence="3" id="KW-0802">TPR repeat</keyword>
<name>A0A420XQR6_9ACTN</name>
<keyword evidence="6" id="KW-1185">Reference proteome</keyword>
<dbReference type="InterPro" id="IPR019734">
    <property type="entry name" value="TPR_rpt"/>
</dbReference>
<comment type="caution">
    <text evidence="5">The sequence shown here is derived from an EMBL/GenBank/DDBJ whole genome shotgun (WGS) entry which is preliminary data.</text>
</comment>
<dbReference type="PROSITE" id="PS50043">
    <property type="entry name" value="HTH_LUXR_2"/>
    <property type="match status" value="1"/>
</dbReference>
<dbReference type="GO" id="GO:0005524">
    <property type="term" value="F:ATP binding"/>
    <property type="evidence" value="ECO:0007669"/>
    <property type="project" value="UniProtKB-KW"/>
</dbReference>
<keyword evidence="1" id="KW-0547">Nucleotide-binding</keyword>
<dbReference type="Pfam" id="PF14559">
    <property type="entry name" value="TPR_19"/>
    <property type="match status" value="1"/>
</dbReference>
<dbReference type="GO" id="GO:0003677">
    <property type="term" value="F:DNA binding"/>
    <property type="evidence" value="ECO:0007669"/>
    <property type="project" value="InterPro"/>
</dbReference>
<dbReference type="SMART" id="SM00421">
    <property type="entry name" value="HTH_LUXR"/>
    <property type="match status" value="1"/>
</dbReference>
<evidence type="ECO:0000256" key="2">
    <source>
        <dbReference type="ARBA" id="ARBA00022840"/>
    </source>
</evidence>
<dbReference type="InterPro" id="IPR016032">
    <property type="entry name" value="Sig_transdc_resp-reg_C-effctor"/>
</dbReference>
<dbReference type="InterPro" id="IPR000792">
    <property type="entry name" value="Tscrpt_reg_LuxR_C"/>
</dbReference>
<dbReference type="PANTHER" id="PTHR16305:SF35">
    <property type="entry name" value="TRANSCRIPTIONAL ACTIVATOR DOMAIN"/>
    <property type="match status" value="1"/>
</dbReference>
<dbReference type="AlphaFoldDB" id="A0A420XQR6"/>
<keyword evidence="2" id="KW-0067">ATP-binding</keyword>
<evidence type="ECO:0000256" key="1">
    <source>
        <dbReference type="ARBA" id="ARBA00022741"/>
    </source>
</evidence>
<dbReference type="SUPFAM" id="SSF46894">
    <property type="entry name" value="C-terminal effector domain of the bipartite response regulators"/>
    <property type="match status" value="1"/>
</dbReference>
<gene>
    <name evidence="5" type="ORF">CLV35_2061</name>
</gene>
<evidence type="ECO:0000259" key="4">
    <source>
        <dbReference type="PROSITE" id="PS50043"/>
    </source>
</evidence>
<evidence type="ECO:0000313" key="6">
    <source>
        <dbReference type="Proteomes" id="UP000281955"/>
    </source>
</evidence>
<dbReference type="GO" id="GO:0005737">
    <property type="term" value="C:cytoplasm"/>
    <property type="evidence" value="ECO:0007669"/>
    <property type="project" value="TreeGrafter"/>
</dbReference>
<feature type="domain" description="HTH luxR-type" evidence="4">
    <location>
        <begin position="856"/>
        <end position="921"/>
    </location>
</feature>
<dbReference type="Pfam" id="PF00196">
    <property type="entry name" value="GerE"/>
    <property type="match status" value="1"/>
</dbReference>
<dbReference type="InterPro" id="IPR003593">
    <property type="entry name" value="AAA+_ATPase"/>
</dbReference>
<dbReference type="SUPFAM" id="SSF52540">
    <property type="entry name" value="P-loop containing nucleoside triphosphate hydrolases"/>
    <property type="match status" value="1"/>
</dbReference>
<dbReference type="InParanoid" id="A0A420XQR6"/>
<dbReference type="GO" id="GO:0004016">
    <property type="term" value="F:adenylate cyclase activity"/>
    <property type="evidence" value="ECO:0007669"/>
    <property type="project" value="TreeGrafter"/>
</dbReference>
<reference evidence="5 6" key="1">
    <citation type="submission" date="2018-10" db="EMBL/GenBank/DDBJ databases">
        <title>Genomic Encyclopedia of Archaeal and Bacterial Type Strains, Phase II (KMG-II): from individual species to whole genera.</title>
        <authorList>
            <person name="Goeker M."/>
        </authorList>
    </citation>
    <scope>NUCLEOTIDE SEQUENCE [LARGE SCALE GENOMIC DNA]</scope>
    <source>
        <strain evidence="5 6">RP-AC37</strain>
    </source>
</reference>
<evidence type="ECO:0000256" key="3">
    <source>
        <dbReference type="PROSITE-ProRule" id="PRU00339"/>
    </source>
</evidence>
<dbReference type="CDD" id="cd06170">
    <property type="entry name" value="LuxR_C_like"/>
    <property type="match status" value="1"/>
</dbReference>
<dbReference type="EMBL" id="RBWV01000011">
    <property type="protein sequence ID" value="RKS75587.1"/>
    <property type="molecule type" value="Genomic_DNA"/>
</dbReference>
<dbReference type="PROSITE" id="PS00622">
    <property type="entry name" value="HTH_LUXR_1"/>
    <property type="match status" value="1"/>
</dbReference>
<dbReference type="SMART" id="SM00382">
    <property type="entry name" value="AAA"/>
    <property type="match status" value="1"/>
</dbReference>
<dbReference type="SUPFAM" id="SSF48452">
    <property type="entry name" value="TPR-like"/>
    <property type="match status" value="2"/>
</dbReference>
<dbReference type="InterPro" id="IPR027417">
    <property type="entry name" value="P-loop_NTPase"/>
</dbReference>
<dbReference type="GO" id="GO:0016887">
    <property type="term" value="F:ATP hydrolysis activity"/>
    <property type="evidence" value="ECO:0007669"/>
    <property type="project" value="InterPro"/>
</dbReference>
<dbReference type="PRINTS" id="PR00038">
    <property type="entry name" value="HTHLUXR"/>
</dbReference>
<accession>A0A420XQR6</accession>
<evidence type="ECO:0000313" key="5">
    <source>
        <dbReference type="EMBL" id="RKS75587.1"/>
    </source>
</evidence>
<dbReference type="Gene3D" id="3.40.50.300">
    <property type="entry name" value="P-loop containing nucleotide triphosphate hydrolases"/>
    <property type="match status" value="1"/>
</dbReference>
<dbReference type="Proteomes" id="UP000281955">
    <property type="component" value="Unassembled WGS sequence"/>
</dbReference>
<dbReference type="GO" id="GO:0006355">
    <property type="term" value="P:regulation of DNA-templated transcription"/>
    <property type="evidence" value="ECO:0007669"/>
    <property type="project" value="InterPro"/>
</dbReference>
<dbReference type="InterPro" id="IPR011990">
    <property type="entry name" value="TPR-like_helical_dom_sf"/>
</dbReference>
<sequence>MQEEQQGAGQRDVVLPRRGERSTVSTTFAVREPASALAWPLVARHAELEGALAALQDRRMRGWVAAGPPGVGKTRLAEEVLGAAAKHGYRTARVTASRSSSQLPFGSVAHLLPAEARGVEDPVTVFDVVLRSVREQVSARGGSRSVVLVDDLHLLDGTSATMILRLLDEGLVFLLATVRSSEPVDEAVSALWRGDGVRRVDLGDLPRRAVQTLMHLSLRGPVDAGAADDVWETSRGNPLYVRELVLGALDSGALQQVGGAWRLVAPLSPTPRLVEVVAARLDAVPDAGRRALELLAVAEPVSLDDLLAASARPGSDPLEVMQCLEALERAGTVRSFLDGRRTTVRLAHPLYGEVLRAQLPELARRRAGLVLSGRVKAYGARRYEDPLRIATMQLDATGTADTELLVRGARLARHGYDLLRVARLARAALAQQDRLDARLLLGEALYELGEFDEAEQVLDAALDATTDDVALVRVASVRTALELTGRNRPPEALRVVQQAASRARTEPALHALRALEALVLGFAGRAADAVALADAVVGDGTPSRAAMVASWARATGLTLLGRAEIAVDAARRGFAMHEALPEVLAVYHVSVHLSAESFALQECGRLAEALEVAERGYALATRDRSPWVRTRLARMAGRAAVLAGQPRTAVRWYVEGLSVARAHGHDAARKMLLDQKALAHALLGELDEAERALAESAGIEVSAVVYPEHCLGQAWTLAGRGHLGAAHRVLEEGAARAASAGDVSSERRLLHDRARLGEAGAVADRLEELRRPDGGPLADAYALHARALRDGDPTSLAEVAASFERLGCTLLAAEAWTSVAAALRRRGSAREGARAAVTAKALVERCEGAVTPALRAVDAVVPLTRREREVASLAATGLSSKDVADRLVLSVRTVDNHLQAVYAKLGVSSRADLARALRPGGGG</sequence>
<dbReference type="InterPro" id="IPR049945">
    <property type="entry name" value="AAA_22"/>
</dbReference>
<dbReference type="InterPro" id="IPR036388">
    <property type="entry name" value="WH-like_DNA-bd_sf"/>
</dbReference>
<dbReference type="PANTHER" id="PTHR16305">
    <property type="entry name" value="TESTICULAR SOLUBLE ADENYLYL CYCLASE"/>
    <property type="match status" value="1"/>
</dbReference>
<protein>
    <submittedName>
        <fullName evidence="5">Tetratricopeptide repeat protein</fullName>
    </submittedName>
</protein>
<proteinExistence type="predicted"/>
<dbReference type="Gene3D" id="1.25.40.10">
    <property type="entry name" value="Tetratricopeptide repeat domain"/>
    <property type="match status" value="1"/>
</dbReference>
<dbReference type="Gene3D" id="1.10.10.10">
    <property type="entry name" value="Winged helix-like DNA-binding domain superfamily/Winged helix DNA-binding domain"/>
    <property type="match status" value="1"/>
</dbReference>
<feature type="repeat" description="TPR" evidence="3">
    <location>
        <begin position="435"/>
        <end position="468"/>
    </location>
</feature>
<organism evidence="5 6">
    <name type="scientific">Motilibacter peucedani</name>
    <dbReference type="NCBI Taxonomy" id="598650"/>
    <lineage>
        <taxon>Bacteria</taxon>
        <taxon>Bacillati</taxon>
        <taxon>Actinomycetota</taxon>
        <taxon>Actinomycetes</taxon>
        <taxon>Motilibacterales</taxon>
        <taxon>Motilibacteraceae</taxon>
        <taxon>Motilibacter</taxon>
    </lineage>
</organism>